<sequence>MSAVWILGGTGRVGRAVADRLLADGTPAVLVGRDAARLDAAAAGRGHRTHVAAAPEAVAAGIREARPAVVVNTVGPFTRTAPAVVDACLAAGSDYVDLANDLAAVTALLDRGEDAVRAGRTLVTGAGFGVVATESVVAWLCDGTQQAVRVRTDMLPSLAVQAGPLGEALAGTLVEGLPGVPGGGRFSGRRVVDGCLAPAPLGGAVRSLVTPDGDRLSTGLMPLGELVAAQRASGAPSVESASSEVPTGRAVRTVLPLAARLLAIGPLRRLAARRLAAVTFVERPAPRAHSWGHAVVTWADGATSEGWLRLGEAQATTDAVAAEVVRRLVEGEGRPGAFTPVALLGTGLAEAVGGVYRRTDAGRP</sequence>
<evidence type="ECO:0000313" key="3">
    <source>
        <dbReference type="Proteomes" id="UP001500767"/>
    </source>
</evidence>
<dbReference type="RefSeq" id="WP_204913317.1">
    <property type="nucleotide sequence ID" value="NZ_BAAAYR010000004.1"/>
</dbReference>
<protein>
    <submittedName>
        <fullName evidence="2">Saccharopine dehydrogenase NADP-binding domain-containing protein</fullName>
    </submittedName>
</protein>
<gene>
    <name evidence="2" type="ORF">GCM10022197_28680</name>
</gene>
<dbReference type="SUPFAM" id="SSF51735">
    <property type="entry name" value="NAD(P)-binding Rossmann-fold domains"/>
    <property type="match status" value="1"/>
</dbReference>
<name>A0ABP6XPT0_9ACTN</name>
<dbReference type="Proteomes" id="UP001500767">
    <property type="component" value="Unassembled WGS sequence"/>
</dbReference>
<keyword evidence="3" id="KW-1185">Reference proteome</keyword>
<evidence type="ECO:0000259" key="1">
    <source>
        <dbReference type="Pfam" id="PF03435"/>
    </source>
</evidence>
<feature type="domain" description="Saccharopine dehydrogenase NADP binding" evidence="1">
    <location>
        <begin position="4"/>
        <end position="122"/>
    </location>
</feature>
<dbReference type="PANTHER" id="PTHR43781">
    <property type="entry name" value="SACCHAROPINE DEHYDROGENASE"/>
    <property type="match status" value="1"/>
</dbReference>
<accession>A0ABP6XPT0</accession>
<dbReference type="PANTHER" id="PTHR43781:SF1">
    <property type="entry name" value="SACCHAROPINE DEHYDROGENASE"/>
    <property type="match status" value="1"/>
</dbReference>
<reference evidence="3" key="1">
    <citation type="journal article" date="2019" name="Int. J. Syst. Evol. Microbiol.">
        <title>The Global Catalogue of Microorganisms (GCM) 10K type strain sequencing project: providing services to taxonomists for standard genome sequencing and annotation.</title>
        <authorList>
            <consortium name="The Broad Institute Genomics Platform"/>
            <consortium name="The Broad Institute Genome Sequencing Center for Infectious Disease"/>
            <person name="Wu L."/>
            <person name="Ma J."/>
        </authorList>
    </citation>
    <scope>NUCLEOTIDE SEQUENCE [LARGE SCALE GENOMIC DNA]</scope>
    <source>
        <strain evidence="3">JCM 16540</strain>
    </source>
</reference>
<dbReference type="Pfam" id="PF03435">
    <property type="entry name" value="Sacchrp_dh_NADP"/>
    <property type="match status" value="1"/>
</dbReference>
<organism evidence="2 3">
    <name type="scientific">Microlunatus spumicola</name>
    <dbReference type="NCBI Taxonomy" id="81499"/>
    <lineage>
        <taxon>Bacteria</taxon>
        <taxon>Bacillati</taxon>
        <taxon>Actinomycetota</taxon>
        <taxon>Actinomycetes</taxon>
        <taxon>Propionibacteriales</taxon>
        <taxon>Propionibacteriaceae</taxon>
        <taxon>Microlunatus</taxon>
    </lineage>
</organism>
<dbReference type="EMBL" id="BAAAYR010000004">
    <property type="protein sequence ID" value="GAA3570526.1"/>
    <property type="molecule type" value="Genomic_DNA"/>
</dbReference>
<dbReference type="Gene3D" id="3.40.50.720">
    <property type="entry name" value="NAD(P)-binding Rossmann-like Domain"/>
    <property type="match status" value="1"/>
</dbReference>
<dbReference type="InterPro" id="IPR036291">
    <property type="entry name" value="NAD(P)-bd_dom_sf"/>
</dbReference>
<evidence type="ECO:0000313" key="2">
    <source>
        <dbReference type="EMBL" id="GAA3570526.1"/>
    </source>
</evidence>
<dbReference type="InterPro" id="IPR005097">
    <property type="entry name" value="Sacchrp_dh_NADP-bd"/>
</dbReference>
<comment type="caution">
    <text evidence="2">The sequence shown here is derived from an EMBL/GenBank/DDBJ whole genome shotgun (WGS) entry which is preliminary data.</text>
</comment>
<proteinExistence type="predicted"/>